<sequence>MSARVHIWTSSKEDMDRAGESEEWLWQDSSSAISTAHSLAACSSIGLLWENHSTATSDGDTCTAFLQYLRLTGRRRDPLGLQSFPGLSWCHEEKSGARVKDLQFNWEKRGVMQAHLSKLTLDLHEEAMLGLYRCGVVRVYVHKTVHSLLLGTLPVIRDHDN</sequence>
<proteinExistence type="predicted"/>
<name>A0AAV7UKT9_PLEWA</name>
<keyword evidence="2" id="KW-1185">Reference proteome</keyword>
<evidence type="ECO:0000313" key="1">
    <source>
        <dbReference type="EMBL" id="KAJ1189231.1"/>
    </source>
</evidence>
<reference evidence="1" key="1">
    <citation type="journal article" date="2022" name="bioRxiv">
        <title>Sequencing and chromosome-scale assembly of the giantPleurodeles waltlgenome.</title>
        <authorList>
            <person name="Brown T."/>
            <person name="Elewa A."/>
            <person name="Iarovenko S."/>
            <person name="Subramanian E."/>
            <person name="Araus A.J."/>
            <person name="Petzold A."/>
            <person name="Susuki M."/>
            <person name="Suzuki K.-i.T."/>
            <person name="Hayashi T."/>
            <person name="Toyoda A."/>
            <person name="Oliveira C."/>
            <person name="Osipova E."/>
            <person name="Leigh N.D."/>
            <person name="Simon A."/>
            <person name="Yun M.H."/>
        </authorList>
    </citation>
    <scope>NUCLEOTIDE SEQUENCE</scope>
    <source>
        <strain evidence="1">20211129_DDA</strain>
        <tissue evidence="1">Liver</tissue>
    </source>
</reference>
<gene>
    <name evidence="1" type="ORF">NDU88_005981</name>
</gene>
<dbReference type="AlphaFoldDB" id="A0AAV7UKT9"/>
<dbReference type="Proteomes" id="UP001066276">
    <property type="component" value="Chromosome 3_1"/>
</dbReference>
<protein>
    <submittedName>
        <fullName evidence="1">Uncharacterized protein</fullName>
    </submittedName>
</protein>
<organism evidence="1 2">
    <name type="scientific">Pleurodeles waltl</name>
    <name type="common">Iberian ribbed newt</name>
    <dbReference type="NCBI Taxonomy" id="8319"/>
    <lineage>
        <taxon>Eukaryota</taxon>
        <taxon>Metazoa</taxon>
        <taxon>Chordata</taxon>
        <taxon>Craniata</taxon>
        <taxon>Vertebrata</taxon>
        <taxon>Euteleostomi</taxon>
        <taxon>Amphibia</taxon>
        <taxon>Batrachia</taxon>
        <taxon>Caudata</taxon>
        <taxon>Salamandroidea</taxon>
        <taxon>Salamandridae</taxon>
        <taxon>Pleurodelinae</taxon>
        <taxon>Pleurodeles</taxon>
    </lineage>
</organism>
<accession>A0AAV7UKT9</accession>
<comment type="caution">
    <text evidence="1">The sequence shown here is derived from an EMBL/GenBank/DDBJ whole genome shotgun (WGS) entry which is preliminary data.</text>
</comment>
<evidence type="ECO:0000313" key="2">
    <source>
        <dbReference type="Proteomes" id="UP001066276"/>
    </source>
</evidence>
<dbReference type="EMBL" id="JANPWB010000005">
    <property type="protein sequence ID" value="KAJ1189231.1"/>
    <property type="molecule type" value="Genomic_DNA"/>
</dbReference>